<feature type="compositionally biased region" description="Low complexity" evidence="1">
    <location>
        <begin position="375"/>
        <end position="386"/>
    </location>
</feature>
<feature type="region of interest" description="Disordered" evidence="1">
    <location>
        <begin position="184"/>
        <end position="222"/>
    </location>
</feature>
<sequence length="695" mass="76224">MAGQSEMPSLLNVLKSERDIFLAENAALAPDEIHRLWEIRKAEFLAVLDGRAPTRPTNLDSTPKERKKQHVSQAASLPTSIPTTGRRDSVCLNIAPPMAAPSMSNKRSSHSLYGPIPFADTGERIPPLALHTWQTDTNVPFNGLTARSTSPAFKIRKVSQSRHSLNTPEESQGITVYDDPADYLKQPQPIPSPTIPINARPRRSLSQNHAPSSPYTSSSNLSCSPVTSTSDAFTIPTPFTSVGMSRDNTRDSLCERTEMLRVKSQTSDVPFHFDLDMPDSHTFNTQSTLNSPQSMDWSSFNSSLCHVGGVIDDGSSSSVSNLATLFPSPSAIEHEVGMGRSISSDSNESSKSRLSRRSQEVVQSTRLIKPKEESGTSMSRQSSSSSAGADMARVHSADGSKVGIPKNRAYVRPAHPKVMCPQCNDKPDGFRGPHELRRHIENKHNQVRKVWICKDRSPDQKFLSKCKACNEVKAYGAYYNAAAHLRRIHFHAKEKGRKSKGNSKPKPRGGDGGGDDPPMEILKLWIEEKDQVKTNDTPPLEDEEEEYTAFQSPYESSDTPGFQSFTDRPVGSNFTDLAFDEQSSNYQQADPNAVKSRPFSTDIPSTSPFSNTPPQTDAPALTWSNQATTCLQGLDFSATQTHPVGNLEQFGLSATNSVSNANYSCDGLDELQTSQLSDALLSDYLAESADDNLWT</sequence>
<feature type="compositionally biased region" description="Polar residues" evidence="1">
    <location>
        <begin position="549"/>
        <end position="566"/>
    </location>
</feature>
<feature type="compositionally biased region" description="Polar residues" evidence="1">
    <location>
        <begin position="71"/>
        <end position="83"/>
    </location>
</feature>
<dbReference type="AlphaFoldDB" id="A0AAE0DEZ5"/>
<proteinExistence type="predicted"/>
<name>A0AAE0DEZ5_9LECA</name>
<dbReference type="Pfam" id="PF25438">
    <property type="entry name" value="DUF7896"/>
    <property type="match status" value="1"/>
</dbReference>
<evidence type="ECO:0000313" key="4">
    <source>
        <dbReference type="Proteomes" id="UP001276659"/>
    </source>
</evidence>
<dbReference type="PANTHER" id="PTHR42031:SF1">
    <property type="entry name" value="KEY LIME PATHOGENICITY PROTEIN"/>
    <property type="match status" value="1"/>
</dbReference>
<feature type="compositionally biased region" description="Polar residues" evidence="1">
    <location>
        <begin position="598"/>
        <end position="615"/>
    </location>
</feature>
<feature type="region of interest" description="Disordered" evidence="1">
    <location>
        <begin position="584"/>
        <end position="615"/>
    </location>
</feature>
<accession>A0AAE0DEZ5</accession>
<feature type="compositionally biased region" description="Low complexity" evidence="1">
    <location>
        <begin position="340"/>
        <end position="349"/>
    </location>
</feature>
<organism evidence="3 4">
    <name type="scientific">Lepraria neglecta</name>
    <dbReference type="NCBI Taxonomy" id="209136"/>
    <lineage>
        <taxon>Eukaryota</taxon>
        <taxon>Fungi</taxon>
        <taxon>Dikarya</taxon>
        <taxon>Ascomycota</taxon>
        <taxon>Pezizomycotina</taxon>
        <taxon>Lecanoromycetes</taxon>
        <taxon>OSLEUM clade</taxon>
        <taxon>Lecanoromycetidae</taxon>
        <taxon>Lecanorales</taxon>
        <taxon>Lecanorineae</taxon>
        <taxon>Stereocaulaceae</taxon>
        <taxon>Lepraria</taxon>
    </lineage>
</organism>
<dbReference type="PANTHER" id="PTHR42031">
    <property type="entry name" value="KEY LIME PATHOGENICITY PROTEIN"/>
    <property type="match status" value="1"/>
</dbReference>
<feature type="compositionally biased region" description="Basic residues" evidence="1">
    <location>
        <begin position="491"/>
        <end position="507"/>
    </location>
</feature>
<feature type="compositionally biased region" description="Low complexity" evidence="1">
    <location>
        <begin position="211"/>
        <end position="222"/>
    </location>
</feature>
<gene>
    <name evidence="3" type="ORF">OEA41_010282</name>
</gene>
<feature type="domain" description="DUF7896" evidence="2">
    <location>
        <begin position="448"/>
        <end position="528"/>
    </location>
</feature>
<feature type="region of interest" description="Disordered" evidence="1">
    <location>
        <begin position="491"/>
        <end position="569"/>
    </location>
</feature>
<feature type="region of interest" description="Disordered" evidence="1">
    <location>
        <begin position="338"/>
        <end position="406"/>
    </location>
</feature>
<dbReference type="InterPro" id="IPR057218">
    <property type="entry name" value="DUF7896"/>
</dbReference>
<keyword evidence="4" id="KW-1185">Reference proteome</keyword>
<reference evidence="3" key="1">
    <citation type="submission" date="2022-11" db="EMBL/GenBank/DDBJ databases">
        <title>Chromosomal genome sequence assembly and mating type (MAT) locus characterization of the leprose asexual lichenized fungus Lepraria neglecta (Nyl.) Erichsen.</title>
        <authorList>
            <person name="Allen J.L."/>
            <person name="Pfeffer B."/>
        </authorList>
    </citation>
    <scope>NUCLEOTIDE SEQUENCE</scope>
    <source>
        <strain evidence="3">Allen 5258</strain>
    </source>
</reference>
<dbReference type="Proteomes" id="UP001276659">
    <property type="component" value="Unassembled WGS sequence"/>
</dbReference>
<evidence type="ECO:0000259" key="2">
    <source>
        <dbReference type="Pfam" id="PF25438"/>
    </source>
</evidence>
<protein>
    <recommendedName>
        <fullName evidence="2">DUF7896 domain-containing protein</fullName>
    </recommendedName>
</protein>
<evidence type="ECO:0000256" key="1">
    <source>
        <dbReference type="SAM" id="MobiDB-lite"/>
    </source>
</evidence>
<evidence type="ECO:0000313" key="3">
    <source>
        <dbReference type="EMBL" id="KAK3167156.1"/>
    </source>
</evidence>
<dbReference type="EMBL" id="JASNWA010000011">
    <property type="protein sequence ID" value="KAK3167156.1"/>
    <property type="molecule type" value="Genomic_DNA"/>
</dbReference>
<feature type="region of interest" description="Disordered" evidence="1">
    <location>
        <begin position="52"/>
        <end position="83"/>
    </location>
</feature>
<comment type="caution">
    <text evidence="3">The sequence shown here is derived from an EMBL/GenBank/DDBJ whole genome shotgun (WGS) entry which is preliminary data.</text>
</comment>